<reference evidence="5 6" key="1">
    <citation type="submission" date="2020-07" db="EMBL/GenBank/DDBJ databases">
        <authorList>
            <person name="Sun Q."/>
        </authorList>
    </citation>
    <scope>NUCLEOTIDE SEQUENCE [LARGE SCALE GENOMIC DNA]</scope>
    <source>
        <strain evidence="5 6">MAH-1</strain>
    </source>
</reference>
<feature type="region of interest" description="Disordered" evidence="2">
    <location>
        <begin position="128"/>
        <end position="180"/>
    </location>
</feature>
<dbReference type="PRINTS" id="PR00946">
    <property type="entry name" value="HGSCAVENGER"/>
</dbReference>
<evidence type="ECO:0000313" key="5">
    <source>
        <dbReference type="EMBL" id="NYA71552.1"/>
    </source>
</evidence>
<dbReference type="InterPro" id="IPR036163">
    <property type="entry name" value="HMA_dom_sf"/>
</dbReference>
<dbReference type="AlphaFoldDB" id="A0A7Y9C7P2"/>
<evidence type="ECO:0000256" key="3">
    <source>
        <dbReference type="SAM" id="SignalP"/>
    </source>
</evidence>
<protein>
    <submittedName>
        <fullName evidence="5">Heavy-metal-associated domain-containing protein</fullName>
    </submittedName>
</protein>
<dbReference type="PROSITE" id="PS50846">
    <property type="entry name" value="HMA_2"/>
    <property type="match status" value="1"/>
</dbReference>
<feature type="chain" id="PRO_5031236698" evidence="3">
    <location>
        <begin position="27"/>
        <end position="180"/>
    </location>
</feature>
<dbReference type="EMBL" id="JACBJI010000004">
    <property type="protein sequence ID" value="NYA71552.1"/>
    <property type="molecule type" value="Genomic_DNA"/>
</dbReference>
<dbReference type="PANTHER" id="PTHR46594">
    <property type="entry name" value="P-TYPE CATION-TRANSPORTING ATPASE"/>
    <property type="match status" value="1"/>
</dbReference>
<evidence type="ECO:0000259" key="4">
    <source>
        <dbReference type="PROSITE" id="PS50846"/>
    </source>
</evidence>
<evidence type="ECO:0000256" key="2">
    <source>
        <dbReference type="SAM" id="MobiDB-lite"/>
    </source>
</evidence>
<proteinExistence type="predicted"/>
<keyword evidence="3" id="KW-0732">Signal</keyword>
<feature type="domain" description="HMA" evidence="4">
    <location>
        <begin position="46"/>
        <end position="113"/>
    </location>
</feature>
<keyword evidence="6" id="KW-1185">Reference proteome</keyword>
<feature type="signal peptide" evidence="3">
    <location>
        <begin position="1"/>
        <end position="26"/>
    </location>
</feature>
<dbReference type="GO" id="GO:0046872">
    <property type="term" value="F:metal ion binding"/>
    <property type="evidence" value="ECO:0007669"/>
    <property type="project" value="UniProtKB-KW"/>
</dbReference>
<dbReference type="Gene3D" id="3.30.70.100">
    <property type="match status" value="1"/>
</dbReference>
<dbReference type="FunFam" id="3.30.70.100:FF:000001">
    <property type="entry name" value="ATPase copper transporting beta"/>
    <property type="match status" value="1"/>
</dbReference>
<feature type="compositionally biased region" description="Basic and acidic residues" evidence="2">
    <location>
        <begin position="131"/>
        <end position="142"/>
    </location>
</feature>
<accession>A0A7Y9C7P2</accession>
<dbReference type="PANTHER" id="PTHR46594:SF4">
    <property type="entry name" value="P-TYPE CATION-TRANSPORTING ATPASE"/>
    <property type="match status" value="1"/>
</dbReference>
<dbReference type="CDD" id="cd00371">
    <property type="entry name" value="HMA"/>
    <property type="match status" value="1"/>
</dbReference>
<gene>
    <name evidence="5" type="ORF">HZF10_11510</name>
</gene>
<dbReference type="SUPFAM" id="SSF55008">
    <property type="entry name" value="HMA, heavy metal-associated domain"/>
    <property type="match status" value="1"/>
</dbReference>
<comment type="caution">
    <text evidence="5">The sequence shown here is derived from an EMBL/GenBank/DDBJ whole genome shotgun (WGS) entry which is preliminary data.</text>
</comment>
<dbReference type="InterPro" id="IPR006121">
    <property type="entry name" value="HMA_dom"/>
</dbReference>
<organism evidence="5 6">
    <name type="scientific">Flavobacterium agri</name>
    <dbReference type="NCBI Taxonomy" id="2743471"/>
    <lineage>
        <taxon>Bacteria</taxon>
        <taxon>Pseudomonadati</taxon>
        <taxon>Bacteroidota</taxon>
        <taxon>Flavobacteriia</taxon>
        <taxon>Flavobacteriales</taxon>
        <taxon>Flavobacteriaceae</taxon>
        <taxon>Flavobacterium</taxon>
    </lineage>
</organism>
<sequence>MNFKKSLLIAALPVLFLTACKQTESAAPATSDNASASTVAVAAKPETASFKIDGMVCAVGCAKTIEKKLSGLEGVTKATVNFDKKEATVEFDAAKQSPEKLVEAVEKTGDGKTYKVSDLKASGDHAAVFVSHEKEKEKEKAKDKKKSSKDKKATDKKEGCGDAKEAKGGCCAAKKSCHSA</sequence>
<dbReference type="PROSITE" id="PS51257">
    <property type="entry name" value="PROKAR_LIPOPROTEIN"/>
    <property type="match status" value="1"/>
</dbReference>
<name>A0A7Y9C7P2_9FLAO</name>
<evidence type="ECO:0000313" key="6">
    <source>
        <dbReference type="Proteomes" id="UP000535020"/>
    </source>
</evidence>
<feature type="compositionally biased region" description="Basic and acidic residues" evidence="2">
    <location>
        <begin position="150"/>
        <end position="167"/>
    </location>
</feature>
<dbReference type="RefSeq" id="WP_176006352.1">
    <property type="nucleotide sequence ID" value="NZ_JABWMI010000011.1"/>
</dbReference>
<dbReference type="Pfam" id="PF00403">
    <property type="entry name" value="HMA"/>
    <property type="match status" value="1"/>
</dbReference>
<keyword evidence="1" id="KW-0479">Metal-binding</keyword>
<dbReference type="InterPro" id="IPR001802">
    <property type="entry name" value="MerP/CopZ"/>
</dbReference>
<evidence type="ECO:0000256" key="1">
    <source>
        <dbReference type="ARBA" id="ARBA00022723"/>
    </source>
</evidence>
<dbReference type="Proteomes" id="UP000535020">
    <property type="component" value="Unassembled WGS sequence"/>
</dbReference>